<dbReference type="FunFam" id="3.30.70.580:FF:000002">
    <property type="entry name" value="tRNA pseudouridine synthase"/>
    <property type="match status" value="1"/>
</dbReference>
<dbReference type="GO" id="GO:0005634">
    <property type="term" value="C:nucleus"/>
    <property type="evidence" value="ECO:0007669"/>
    <property type="project" value="UniProtKB-SubCell"/>
</dbReference>
<comment type="catalytic activity">
    <reaction evidence="10">
        <text>a uridine in tRNA = a pseudouridine in tRNA</text>
        <dbReference type="Rhea" id="RHEA:54572"/>
        <dbReference type="Rhea" id="RHEA-COMP:13339"/>
        <dbReference type="Rhea" id="RHEA-COMP:13934"/>
        <dbReference type="ChEBI" id="CHEBI:65314"/>
        <dbReference type="ChEBI" id="CHEBI:65315"/>
    </reaction>
</comment>
<evidence type="ECO:0000256" key="11">
    <source>
        <dbReference type="ARBA" id="ARBA00053072"/>
    </source>
</evidence>
<evidence type="ECO:0000256" key="8">
    <source>
        <dbReference type="ARBA" id="ARBA00023235"/>
    </source>
</evidence>
<dbReference type="Pfam" id="PF01416">
    <property type="entry name" value="PseudoU_synth_1"/>
    <property type="match status" value="1"/>
</dbReference>
<evidence type="ECO:0000256" key="1">
    <source>
        <dbReference type="ARBA" id="ARBA00001166"/>
    </source>
</evidence>
<dbReference type="PANTHER" id="PTHR11142">
    <property type="entry name" value="PSEUDOURIDYLATE SYNTHASE"/>
    <property type="match status" value="1"/>
</dbReference>
<keyword evidence="7" id="KW-0819">tRNA processing</keyword>
<comment type="similarity">
    <text evidence="5">Belongs to the tRNA pseudouridine synthase TruA family.</text>
</comment>
<keyword evidence="9" id="KW-0539">Nucleus</keyword>
<feature type="region of interest" description="Disordered" evidence="17">
    <location>
        <begin position="1"/>
        <end position="93"/>
    </location>
</feature>
<proteinExistence type="inferred from homology"/>
<organism evidence="19 20">
    <name type="scientific">[Candida] railenensis</name>
    <dbReference type="NCBI Taxonomy" id="45579"/>
    <lineage>
        <taxon>Eukaryota</taxon>
        <taxon>Fungi</taxon>
        <taxon>Dikarya</taxon>
        <taxon>Ascomycota</taxon>
        <taxon>Saccharomycotina</taxon>
        <taxon>Pichiomycetes</taxon>
        <taxon>Debaryomycetaceae</taxon>
        <taxon>Kurtzmaniella</taxon>
    </lineage>
</organism>
<keyword evidence="6" id="KW-0507">mRNA processing</keyword>
<evidence type="ECO:0000259" key="18">
    <source>
        <dbReference type="Pfam" id="PF01416"/>
    </source>
</evidence>
<feature type="domain" description="Pseudouridine synthase I TruA alpha/beta" evidence="18">
    <location>
        <begin position="349"/>
        <end position="454"/>
    </location>
</feature>
<dbReference type="GO" id="GO:0031119">
    <property type="term" value="P:tRNA pseudouridine synthesis"/>
    <property type="evidence" value="ECO:0007669"/>
    <property type="project" value="InterPro"/>
</dbReference>
<dbReference type="GO" id="GO:0006397">
    <property type="term" value="P:mRNA processing"/>
    <property type="evidence" value="ECO:0007669"/>
    <property type="project" value="UniProtKB-KW"/>
</dbReference>
<comment type="catalytic activity">
    <reaction evidence="1">
        <text>a uridine in mRNA = a pseudouridine in mRNA</text>
        <dbReference type="Rhea" id="RHEA:56644"/>
        <dbReference type="Rhea" id="RHEA-COMP:14658"/>
        <dbReference type="Rhea" id="RHEA-COMP:14659"/>
        <dbReference type="ChEBI" id="CHEBI:65314"/>
        <dbReference type="ChEBI" id="CHEBI:65315"/>
    </reaction>
</comment>
<dbReference type="GO" id="GO:1990481">
    <property type="term" value="P:mRNA pseudouridine synthesis"/>
    <property type="evidence" value="ECO:0007669"/>
    <property type="project" value="TreeGrafter"/>
</dbReference>
<dbReference type="CDD" id="cd02568">
    <property type="entry name" value="PseudoU_synth_PUS1_PUS2"/>
    <property type="match status" value="1"/>
</dbReference>
<evidence type="ECO:0000256" key="9">
    <source>
        <dbReference type="ARBA" id="ARBA00023242"/>
    </source>
</evidence>
<keyword evidence="20" id="KW-1185">Reference proteome</keyword>
<comment type="cofactor">
    <cofactor evidence="3">
        <name>Zn(2+)</name>
        <dbReference type="ChEBI" id="CHEBI:29105"/>
    </cofactor>
</comment>
<reference evidence="19" key="1">
    <citation type="submission" date="2022-03" db="EMBL/GenBank/DDBJ databases">
        <authorList>
            <person name="Legras J.-L."/>
            <person name="Devillers H."/>
            <person name="Grondin C."/>
        </authorList>
    </citation>
    <scope>NUCLEOTIDE SEQUENCE</scope>
    <source>
        <strain evidence="19">CLIB 1423</strain>
    </source>
</reference>
<dbReference type="GO" id="GO:0031120">
    <property type="term" value="P:snRNA pseudouridine synthesis"/>
    <property type="evidence" value="ECO:0007669"/>
    <property type="project" value="UniProtKB-ARBA"/>
</dbReference>
<dbReference type="InterPro" id="IPR041708">
    <property type="entry name" value="PUS1/PUS2-like"/>
</dbReference>
<dbReference type="GO" id="GO:0003723">
    <property type="term" value="F:RNA binding"/>
    <property type="evidence" value="ECO:0007669"/>
    <property type="project" value="InterPro"/>
</dbReference>
<dbReference type="AlphaFoldDB" id="A0A9P0QVW6"/>
<comment type="function">
    <text evidence="11">Formation of pseudouridine at positions 27 and 28 in the anticodon stem and loop of transfer RNAs; at positions 34 and 36 of intron-containing precursor tRNA(Ile) and at position 35 in the intron-containing tRNA(Tyr). Catalyzes pseudouridylation at position 44 in U2 snRNA. Also catalyzes pseudouridylation of mRNAs.</text>
</comment>
<evidence type="ECO:0000256" key="7">
    <source>
        <dbReference type="ARBA" id="ARBA00022694"/>
    </source>
</evidence>
<feature type="compositionally biased region" description="Low complexity" evidence="17">
    <location>
        <begin position="1"/>
        <end position="19"/>
    </location>
</feature>
<evidence type="ECO:0000256" key="14">
    <source>
        <dbReference type="ARBA" id="ARBA00080858"/>
    </source>
</evidence>
<sequence length="555" mass="63192">MPEEAIPTVVAEPAATATAEKSDSTKSNVDEGDESVYKRGQQNKWARTRKGDKRDEDTKRPRKEWQREHKVQEFTQRLDENGNPLPKSERRPKKKVACMIGYCGTGYNGMQIQNPNPDVKTIEGDLFKAFVAAGAISKDNADDLKKNGFMRAARTDKGVHAAGNVVSAKLIIEDDDVLEKINAELPDQIRVWGIERTNKSFDCRKMCSSRIYEYLLPTYTLLPPKPKTILSELIRKAKEEHPDVIRSDEEGNTWWEETHKYLLDNGITEEDLAKAQSVLEAQNPNNNLDQDGKVIERPELVGLDSLKAYDSEGNITEAGKLIKSVKQLENKRRRSYHVSTERLNLFREAMKQYEGSNNFHNFTLGKTFKDPSARRFMKLTTVSDPFVIEGTEWVSIKIHGQSFMLHQIRKMIAMAVLVVRTGCPLTRITDAFGPTKINIPKAPALGLLLEAPVYEGYNSQLEKFGYNHIDFSKYQKEMDAFKMKYIYDKIYGEEVKENVFYGFFGFIDTFKGNGDTKEGRHIFDFLGAVFESESLKSKGERKQREPSAAPQENVD</sequence>
<comment type="subcellular location">
    <subcellularLocation>
        <location evidence="4">Nucleus</location>
    </subcellularLocation>
</comment>
<evidence type="ECO:0000256" key="4">
    <source>
        <dbReference type="ARBA" id="ARBA00004123"/>
    </source>
</evidence>
<dbReference type="InterPro" id="IPR020097">
    <property type="entry name" value="PsdUridine_synth_TruA_a/b_dom"/>
</dbReference>
<dbReference type="FunFam" id="3.30.70.660:FF:000002">
    <property type="entry name" value="tRNA pseudouridine synthase"/>
    <property type="match status" value="1"/>
</dbReference>
<dbReference type="InterPro" id="IPR020103">
    <property type="entry name" value="PsdUridine_synth_cat_dom_sf"/>
</dbReference>
<evidence type="ECO:0000313" key="19">
    <source>
        <dbReference type="EMBL" id="CAH2355990.1"/>
    </source>
</evidence>
<feature type="active site" description="Nucleophile" evidence="15">
    <location>
        <position position="156"/>
    </location>
</feature>
<dbReference type="PANTHER" id="PTHR11142:SF4">
    <property type="entry name" value="PSEUDOURIDYLATE SYNTHASE 1 HOMOLOG"/>
    <property type="match status" value="1"/>
</dbReference>
<evidence type="ECO:0000256" key="3">
    <source>
        <dbReference type="ARBA" id="ARBA00001947"/>
    </source>
</evidence>
<name>A0A9P0QVW6_9ASCO</name>
<dbReference type="InterPro" id="IPR020095">
    <property type="entry name" value="PsdUridine_synth_TruA_C"/>
</dbReference>
<dbReference type="InterPro" id="IPR001406">
    <property type="entry name" value="PsdUridine_synth_TruA"/>
</dbReference>
<comment type="caution">
    <text evidence="19">The sequence shown here is derived from an EMBL/GenBank/DDBJ whole genome shotgun (WGS) entry which is preliminary data.</text>
</comment>
<evidence type="ECO:0000256" key="6">
    <source>
        <dbReference type="ARBA" id="ARBA00022664"/>
    </source>
</evidence>
<dbReference type="SUPFAM" id="SSF55120">
    <property type="entry name" value="Pseudouridine synthase"/>
    <property type="match status" value="1"/>
</dbReference>
<dbReference type="Gene3D" id="3.30.70.580">
    <property type="entry name" value="Pseudouridine synthase I, catalytic domain, N-terminal subdomain"/>
    <property type="match status" value="1"/>
</dbReference>
<evidence type="ECO:0000256" key="2">
    <source>
        <dbReference type="ARBA" id="ARBA00001832"/>
    </source>
</evidence>
<evidence type="ECO:0000256" key="12">
    <source>
        <dbReference type="ARBA" id="ARBA00073968"/>
    </source>
</evidence>
<dbReference type="Proteomes" id="UP000837801">
    <property type="component" value="Unassembled WGS sequence"/>
</dbReference>
<feature type="region of interest" description="Disordered" evidence="17">
    <location>
        <begin position="534"/>
        <end position="555"/>
    </location>
</feature>
<dbReference type="InterPro" id="IPR020094">
    <property type="entry name" value="TruA/RsuA/RluB/E/F_N"/>
</dbReference>
<dbReference type="Gene3D" id="3.30.70.660">
    <property type="entry name" value="Pseudouridine synthase I, catalytic domain, C-terminal subdomain"/>
    <property type="match status" value="1"/>
</dbReference>
<evidence type="ECO:0000256" key="5">
    <source>
        <dbReference type="ARBA" id="ARBA00009375"/>
    </source>
</evidence>
<feature type="compositionally biased region" description="Basic and acidic residues" evidence="17">
    <location>
        <begin position="534"/>
        <end position="545"/>
    </location>
</feature>
<evidence type="ECO:0000256" key="10">
    <source>
        <dbReference type="ARBA" id="ARBA00036943"/>
    </source>
</evidence>
<evidence type="ECO:0000256" key="13">
    <source>
        <dbReference type="ARBA" id="ARBA00079072"/>
    </source>
</evidence>
<dbReference type="EMBL" id="CAKXYY010000041">
    <property type="protein sequence ID" value="CAH2355990.1"/>
    <property type="molecule type" value="Genomic_DNA"/>
</dbReference>
<comment type="catalytic activity">
    <reaction evidence="2">
        <text>uridine in snRNA = pseudouridine in snRNA</text>
        <dbReference type="Rhea" id="RHEA:51124"/>
        <dbReference type="Rhea" id="RHEA-COMP:12891"/>
        <dbReference type="Rhea" id="RHEA-COMP:12892"/>
        <dbReference type="ChEBI" id="CHEBI:65314"/>
        <dbReference type="ChEBI" id="CHEBI:65315"/>
    </reaction>
</comment>
<keyword evidence="8" id="KW-0413">Isomerase</keyword>
<evidence type="ECO:0000256" key="16">
    <source>
        <dbReference type="PIRSR" id="PIRSR641708-2"/>
    </source>
</evidence>
<gene>
    <name evidence="19" type="ORF">CLIB1423_41S00562</name>
</gene>
<evidence type="ECO:0000256" key="17">
    <source>
        <dbReference type="SAM" id="MobiDB-lite"/>
    </source>
</evidence>
<evidence type="ECO:0000313" key="20">
    <source>
        <dbReference type="Proteomes" id="UP000837801"/>
    </source>
</evidence>
<dbReference type="GO" id="GO:0009982">
    <property type="term" value="F:pseudouridine synthase activity"/>
    <property type="evidence" value="ECO:0007669"/>
    <property type="project" value="InterPro"/>
</dbReference>
<accession>A0A9P0QVW6</accession>
<feature type="compositionally biased region" description="Basic and acidic residues" evidence="17">
    <location>
        <begin position="52"/>
        <end position="80"/>
    </location>
</feature>
<feature type="binding site" evidence="16">
    <location>
        <position position="212"/>
    </location>
    <ligand>
        <name>substrate</name>
    </ligand>
</feature>
<protein>
    <recommendedName>
        <fullName evidence="12">tRNA pseudouridine synthase 1</fullName>
    </recommendedName>
    <alternativeName>
        <fullName evidence="13">tRNA pseudouridylate synthase 1</fullName>
    </alternativeName>
    <alternativeName>
        <fullName evidence="14">tRNA-uridine isomerase 1</fullName>
    </alternativeName>
</protein>
<dbReference type="NCBIfam" id="TIGR00071">
    <property type="entry name" value="hisT_truA"/>
    <property type="match status" value="1"/>
</dbReference>
<evidence type="ECO:0000256" key="15">
    <source>
        <dbReference type="PIRSR" id="PIRSR641708-1"/>
    </source>
</evidence>
<dbReference type="OrthoDB" id="10256309at2759"/>